<dbReference type="InterPro" id="IPR029055">
    <property type="entry name" value="Ntn_hydrolases_N"/>
</dbReference>
<accession>A0A7Z1MMW8</accession>
<evidence type="ECO:0000313" key="1">
    <source>
        <dbReference type="EMBL" id="PMP32999.1"/>
    </source>
</evidence>
<proteinExistence type="predicted"/>
<comment type="caution">
    <text evidence="1">The sequence shown here is derived from an EMBL/GenBank/DDBJ whole genome shotgun (WGS) entry which is preliminary data.</text>
</comment>
<reference evidence="1" key="1">
    <citation type="submission" date="2016-07" db="EMBL/GenBank/DDBJ databases">
        <authorList>
            <person name="Kauffman K."/>
            <person name="Arevalo P."/>
            <person name="Polz M.F."/>
        </authorList>
    </citation>
    <scope>NUCLEOTIDE SEQUENCE</scope>
    <source>
        <strain evidence="1">10N.222.46.E12</strain>
    </source>
</reference>
<name>A0A7Z1MMW8_9VIBR</name>
<dbReference type="EMBL" id="MDBS01000003">
    <property type="protein sequence ID" value="PMP32999.1"/>
    <property type="molecule type" value="Genomic_DNA"/>
</dbReference>
<protein>
    <submittedName>
        <fullName evidence="1">Uncharacterized protein</fullName>
    </submittedName>
</protein>
<gene>
    <name evidence="1" type="ORF">BCS90_09700</name>
</gene>
<sequence length="136" mass="14925">MTTIVYHHECRAIAYDSRLTRGATIVNDEFNKLKTKGNVKFLFCGVEADIQKLVNEYPAISGSLECSGIIIEGGKVYHAAFDPEFKMLELFWSEAWGSGQDHALTAIDLGCSASDSIEYAKKRDTGTGGKVNTINL</sequence>
<dbReference type="SUPFAM" id="SSF56235">
    <property type="entry name" value="N-terminal nucleophile aminohydrolases (Ntn hydrolases)"/>
    <property type="match status" value="1"/>
</dbReference>
<dbReference type="AlphaFoldDB" id="A0A7Z1MMW8"/>
<organism evidence="1">
    <name type="scientific">Vibrio cyclitrophicus</name>
    <dbReference type="NCBI Taxonomy" id="47951"/>
    <lineage>
        <taxon>Bacteria</taxon>
        <taxon>Pseudomonadati</taxon>
        <taxon>Pseudomonadota</taxon>
        <taxon>Gammaproteobacteria</taxon>
        <taxon>Vibrionales</taxon>
        <taxon>Vibrionaceae</taxon>
        <taxon>Vibrio</taxon>
    </lineage>
</organism>
<dbReference type="RefSeq" id="WP_102387531.1">
    <property type="nucleotide sequence ID" value="NZ_CP170590.1"/>
</dbReference>
<reference evidence="1" key="2">
    <citation type="journal article" date="2018" name="Nature">
        <title>A major lineage of non-tailed dsDNA viruses as unrecognized killers of marine bacteria.</title>
        <authorList>
            <person name="Kauffman K.M."/>
            <person name="Hussain F.A."/>
            <person name="Yang J."/>
            <person name="Arevalo P."/>
            <person name="Brown J.M."/>
            <person name="Chang W.K."/>
            <person name="VanInsberghe D."/>
            <person name="Elsherbini J."/>
            <person name="Sharma R.S."/>
            <person name="Cutler M.B."/>
            <person name="Kelly L."/>
            <person name="Polz M.F."/>
        </authorList>
    </citation>
    <scope>NUCLEOTIDE SEQUENCE</scope>
    <source>
        <strain evidence="1">10N.222.46.E12</strain>
    </source>
</reference>